<dbReference type="EMBL" id="JBBPBM010000020">
    <property type="protein sequence ID" value="KAK8550849.1"/>
    <property type="molecule type" value="Genomic_DNA"/>
</dbReference>
<evidence type="ECO:0000313" key="1">
    <source>
        <dbReference type="EMBL" id="KAK8550849.1"/>
    </source>
</evidence>
<gene>
    <name evidence="1" type="ORF">V6N12_039532</name>
</gene>
<keyword evidence="2" id="KW-1185">Reference proteome</keyword>
<evidence type="ECO:0000313" key="2">
    <source>
        <dbReference type="Proteomes" id="UP001472677"/>
    </source>
</evidence>
<comment type="caution">
    <text evidence="1">The sequence shown here is derived from an EMBL/GenBank/DDBJ whole genome shotgun (WGS) entry which is preliminary data.</text>
</comment>
<accession>A0ABR2E0Z0</accession>
<organism evidence="1 2">
    <name type="scientific">Hibiscus sabdariffa</name>
    <name type="common">roselle</name>
    <dbReference type="NCBI Taxonomy" id="183260"/>
    <lineage>
        <taxon>Eukaryota</taxon>
        <taxon>Viridiplantae</taxon>
        <taxon>Streptophyta</taxon>
        <taxon>Embryophyta</taxon>
        <taxon>Tracheophyta</taxon>
        <taxon>Spermatophyta</taxon>
        <taxon>Magnoliopsida</taxon>
        <taxon>eudicotyledons</taxon>
        <taxon>Gunneridae</taxon>
        <taxon>Pentapetalae</taxon>
        <taxon>rosids</taxon>
        <taxon>malvids</taxon>
        <taxon>Malvales</taxon>
        <taxon>Malvaceae</taxon>
        <taxon>Malvoideae</taxon>
        <taxon>Hibiscus</taxon>
    </lineage>
</organism>
<protein>
    <submittedName>
        <fullName evidence="1">Uncharacterized protein</fullName>
    </submittedName>
</protein>
<reference evidence="1 2" key="1">
    <citation type="journal article" date="2024" name="G3 (Bethesda)">
        <title>Genome assembly of Hibiscus sabdariffa L. provides insights into metabolisms of medicinal natural products.</title>
        <authorList>
            <person name="Kim T."/>
        </authorList>
    </citation>
    <scope>NUCLEOTIDE SEQUENCE [LARGE SCALE GENOMIC DNA]</scope>
    <source>
        <strain evidence="1">TK-2024</strain>
        <tissue evidence="1">Old leaves</tissue>
    </source>
</reference>
<name>A0ABR2E0Z0_9ROSI</name>
<dbReference type="Proteomes" id="UP001472677">
    <property type="component" value="Unassembled WGS sequence"/>
</dbReference>
<proteinExistence type="predicted"/>
<sequence>MLSSAVCKSLVPLKSGKNTMLSSAVCKSLVPLKSGKNTERAFLPLGKDAERVPIARTHSVGRKQWEDYNWETRQLPINNGDNSCDPLFPLGSGLTCSIQQGETYRVNDFHGPDPIVVALQSLTVS</sequence>